<dbReference type="GO" id="GO:0005802">
    <property type="term" value="C:trans-Golgi network"/>
    <property type="evidence" value="ECO:0007669"/>
    <property type="project" value="TreeGrafter"/>
</dbReference>
<accession>A0A8S1GNJ5</accession>
<dbReference type="InterPro" id="IPR007249">
    <property type="entry name" value="DOP1_N"/>
</dbReference>
<comment type="caution">
    <text evidence="8">The sequence shown here is derived from an EMBL/GenBank/DDBJ whole genome shotgun (WGS) entry which is preliminary data.</text>
</comment>
<feature type="domain" description="DOP1 N-terminal" evidence="5">
    <location>
        <begin position="21"/>
        <end position="305"/>
    </location>
</feature>
<dbReference type="InterPro" id="IPR040314">
    <property type="entry name" value="DOP1"/>
</dbReference>
<evidence type="ECO:0008006" key="10">
    <source>
        <dbReference type="Google" id="ProtNLM"/>
    </source>
</evidence>
<dbReference type="GO" id="GO:0005829">
    <property type="term" value="C:cytosol"/>
    <property type="evidence" value="ECO:0007669"/>
    <property type="project" value="GOC"/>
</dbReference>
<feature type="compositionally biased region" description="Basic and acidic residues" evidence="4">
    <location>
        <begin position="711"/>
        <end position="720"/>
    </location>
</feature>
<dbReference type="PANTHER" id="PTHR14042:SF24">
    <property type="entry name" value="PROTEIN DOPEY-1 HOMOLOG"/>
    <property type="match status" value="1"/>
</dbReference>
<proteinExistence type="inferred from homology"/>
<evidence type="ECO:0000256" key="1">
    <source>
        <dbReference type="ARBA" id="ARBA00022448"/>
    </source>
</evidence>
<feature type="region of interest" description="Disordered" evidence="4">
    <location>
        <begin position="711"/>
        <end position="733"/>
    </location>
</feature>
<feature type="domain" description="DOP1-like C-terminal" evidence="6">
    <location>
        <begin position="1930"/>
        <end position="2279"/>
    </location>
</feature>
<gene>
    <name evidence="8" type="ORF">CAUJ_LOCUS350</name>
</gene>
<evidence type="ECO:0000259" key="5">
    <source>
        <dbReference type="Pfam" id="PF04118"/>
    </source>
</evidence>
<keyword evidence="1" id="KW-0813">Transport</keyword>
<evidence type="ECO:0000313" key="9">
    <source>
        <dbReference type="Proteomes" id="UP000835052"/>
    </source>
</evidence>
<feature type="region of interest" description="Disordered" evidence="4">
    <location>
        <begin position="1899"/>
        <end position="1924"/>
    </location>
</feature>
<feature type="region of interest" description="Disordered" evidence="4">
    <location>
        <begin position="1"/>
        <end position="20"/>
    </location>
</feature>
<evidence type="ECO:0000256" key="4">
    <source>
        <dbReference type="SAM" id="MobiDB-lite"/>
    </source>
</evidence>
<dbReference type="Pfam" id="PF24598">
    <property type="entry name" value="DOP1_C"/>
    <property type="match status" value="1"/>
</dbReference>
<feature type="compositionally biased region" description="Basic and acidic residues" evidence="4">
    <location>
        <begin position="8"/>
        <end position="19"/>
    </location>
</feature>
<dbReference type="Pfam" id="PF24601">
    <property type="entry name" value="TPR_DOP1"/>
    <property type="match status" value="1"/>
</dbReference>
<dbReference type="InterPro" id="IPR056457">
    <property type="entry name" value="DOP1_C"/>
</dbReference>
<dbReference type="GO" id="GO:0015031">
    <property type="term" value="P:protein transport"/>
    <property type="evidence" value="ECO:0007669"/>
    <property type="project" value="UniProtKB-KW"/>
</dbReference>
<dbReference type="InterPro" id="IPR056459">
    <property type="entry name" value="TPR_DOP1"/>
</dbReference>
<feature type="domain" description="DOP1-like TPR" evidence="7">
    <location>
        <begin position="1133"/>
        <end position="1526"/>
    </location>
</feature>
<evidence type="ECO:0000256" key="2">
    <source>
        <dbReference type="ARBA" id="ARBA00022927"/>
    </source>
</evidence>
<sequence length="2332" mass="259666">MSASSSGDVRDREKEKEQSSSKYKAYVQAVDRALKTFENPNEWADLISALGKLAKVFQSNAKFTQIPKPVTVAKRLSQCLHPALPMGVHIKALETYRQVFDILGQNSLPELLYLFAVGLFPLMDHCGIKVKSELFAIFEQYLLPLGPHLRPALPGFLGGVLLGLEEGTEFYERSLVLLDRVCEKVGARSFYACLWQTVLGSPPVRLPAMIYVNAKYDKQKSLDDQIYFFGDHVNHMVAALCATADDSGSPLVQRYLLDFLVTAFPLDSSNLTKEDFVQLLRRSLFVVLRRDMSLNRRLYTWLVNRSGETTGVSGLSLGGPEESLDMSFFRDHVLPMIVCAIEQYLALDIVEVSTLHGSQSMFGERKATDQVQFAEVRVCRLLLYLQDRADIGKLILDAVFSRFLRISAEYFVNYGGALLEVESKSVETRSPIQPKPSMQSIDPSHSVDPEIDLQLHGRRVDELTKTFNMLLNSLEQGFIWDFLGNWLEEIVNHPGDEYINSPTVNHYAQVVMVCLEICNLDSDVAVRILFLPTLLKRILNGLASTELLEDCKQEDVLLLFAVCRNLLQIITSRTGVPLETESFSQTETTATAESEGNLVFECQLACLEAMSSIFALYAEKRSPEHLPLIQTSSALLNLFLDIPIYVLPDDAKTISKKTPAWLVNILKVIDGPGWLSAMHSASCPDVSARAALLELLCCIYARSSSVQLQHKELSSRKSSEPSEDATNEPSHESSTILLMPLLSEDDMAYLENERLFPICAEAVWIGVGSKWCTQEQQLMSRLLLQLHSRKTNEPSSELENIIVRNLTSTDEIVCTDAAKTFHKVWVLTRPNEDADGFATYAKPFNRVVMILLGVLADESVARARTELKAAASAWFADCAKHQDLPRIVQMLSTMLMNPVTARISIQYVRQESKMTRETCPTLPSGVSAVTMITADGKQRLYHIDGPPLPEDQWLYDVRNRLLLSTVEENSVSENLRVSPCVGVCPGDVPNFDDDTDSIDTLSWSLEGVDPAVVETLQALIDTVVEDEENEMEALEKLSSVGQIIDPSGISFSLRQEEAQNSKTNDEMEPDEPKAAPVCESMQRLKKGHRRQDSLQESIFSMTEKDFKAFDATEILRSSADSVEGSNSTPLFDELHVHMLLYGESGRVVDLGRAETAFRILAALLSPRGSSGNRMLLNCLVSSGTAAQTGEDASMSNGSLVELMTRHVRAILGQHFWTSSVSEEDPATKHRHLTLLELLITISLHYLRSYFLNSPISPVTDADLVVSWKCKISALEFLSELISELASMLDEQKSRTFVIFVQSILNRSKLQKCLLHLLFTAVHHDPDAQRQNSSLSVSISEFNEGRHGEVSRRLSPLLSAYHRSLLALTSQAIRLEYEIKNGYNSFPDNTSTIGRNPSFNPQLYHSISQRSNNREPHAALVELRAFLVILLSSLKKQPQRHEMWLHFIVQILQWMERSLATIVCRVVEQLCKNVEAAMSEAYIAPITSDVVTESLSESKIEPDGFPPNYLVMILESMTTLVHFCVIDVTSIAGPSTVPTSTPPAAHGVTSSSVVGHAMSVIPGTRGATELISNLVKVFSFSESNNNGGVGISKGDGARMLGNGWRQAQSDMLSSFPHSLATICNVWTLVRTHQCPSLPLGTTSQLRRLVLQMLSPIAQHHEHAFLAALALVWLTRSSSKPTALRKQDLDKANFDYSTAQVDIANLLLSLKVIPFEELIASVNTTLKESSLKATKVGIQMDKGTFPTEEPLLELVHACVTTVPAAQLRSCWPALLNLFNEAPLSSLTPRAVFLLFVILCDFVKSVGSAYIVEEKLMSRNVHEVCQRLTEAVNVVVGWQLETTTWLKRTLVVKQDHASNSTIRSVDQSPVVENMGSIAAMSTSNISEQASISSMRASTLSLMNKPPSIDSGSSSSGLVDKSDKKSASNLRASIKDTNNNKRDPTHSTQALFLLSERLTDLLDSISKSDEKERVQPILTAVWNNVVPYLKAKNARNARFFLASSQLLASMSSYSYMRPVWKKTTLELLLDSSFFKMDHQSLKQWLVVTDHLMTHDRTSFKELLKSIAYTQNASFSIMTSKDQEHEARAQALKRLAFVVFGSQLDQYHAQMNDIQERLSDNLRVSQSPVVRSAVFLCIRVLLMRLRPQSLIGIWPIMVTELVHVLLQLEQQLNVGGNGLEELASAKDDHWMQLYLAACKLLETLCTLPAGYLSHFQMCHWAFVTSVTADRTDKFIPFAGRINELLCKKYGELSANDLATQSASLNGIKLLTSFEELRPFFYALATQNKTVPGTEPVLRDSTILTGSLSHKSAVSRMEKRTLRRFFGTFAIVISSHQL</sequence>
<evidence type="ECO:0000256" key="3">
    <source>
        <dbReference type="ARBA" id="ARBA00046326"/>
    </source>
</evidence>
<reference evidence="8" key="1">
    <citation type="submission" date="2020-10" db="EMBL/GenBank/DDBJ databases">
        <authorList>
            <person name="Kikuchi T."/>
        </authorList>
    </citation>
    <scope>NUCLEOTIDE SEQUENCE</scope>
    <source>
        <strain evidence="8">NKZ352</strain>
    </source>
</reference>
<organism evidence="8 9">
    <name type="scientific">Caenorhabditis auriculariae</name>
    <dbReference type="NCBI Taxonomy" id="2777116"/>
    <lineage>
        <taxon>Eukaryota</taxon>
        <taxon>Metazoa</taxon>
        <taxon>Ecdysozoa</taxon>
        <taxon>Nematoda</taxon>
        <taxon>Chromadorea</taxon>
        <taxon>Rhabditida</taxon>
        <taxon>Rhabditina</taxon>
        <taxon>Rhabditomorpha</taxon>
        <taxon>Rhabditoidea</taxon>
        <taxon>Rhabditidae</taxon>
        <taxon>Peloderinae</taxon>
        <taxon>Caenorhabditis</taxon>
    </lineage>
</organism>
<dbReference type="InterPro" id="IPR016024">
    <property type="entry name" value="ARM-type_fold"/>
</dbReference>
<dbReference type="EMBL" id="CAJGYM010000001">
    <property type="protein sequence ID" value="CAD6184431.1"/>
    <property type="molecule type" value="Genomic_DNA"/>
</dbReference>
<protein>
    <recommendedName>
        <fullName evidence="10">Dopey N-terminal domain-containing protein</fullName>
    </recommendedName>
</protein>
<dbReference type="GO" id="GO:0005768">
    <property type="term" value="C:endosome"/>
    <property type="evidence" value="ECO:0007669"/>
    <property type="project" value="TreeGrafter"/>
</dbReference>
<keyword evidence="9" id="KW-1185">Reference proteome</keyword>
<dbReference type="PANTHER" id="PTHR14042">
    <property type="entry name" value="DOPEY-RELATED"/>
    <property type="match status" value="1"/>
</dbReference>
<dbReference type="Pfam" id="PF04118">
    <property type="entry name" value="Dopey_N"/>
    <property type="match status" value="1"/>
</dbReference>
<evidence type="ECO:0000259" key="6">
    <source>
        <dbReference type="Pfam" id="PF24598"/>
    </source>
</evidence>
<dbReference type="SUPFAM" id="SSF48371">
    <property type="entry name" value="ARM repeat"/>
    <property type="match status" value="1"/>
</dbReference>
<dbReference type="OrthoDB" id="297643at2759"/>
<dbReference type="Proteomes" id="UP000835052">
    <property type="component" value="Unassembled WGS sequence"/>
</dbReference>
<evidence type="ECO:0000313" key="8">
    <source>
        <dbReference type="EMBL" id="CAD6184431.1"/>
    </source>
</evidence>
<name>A0A8S1GNJ5_9PELO</name>
<keyword evidence="2" id="KW-0653">Protein transport</keyword>
<dbReference type="GO" id="GO:0006895">
    <property type="term" value="P:Golgi to endosome transport"/>
    <property type="evidence" value="ECO:0007669"/>
    <property type="project" value="InterPro"/>
</dbReference>
<comment type="similarity">
    <text evidence="3">Belongs to the DOP1 family.</text>
</comment>
<evidence type="ECO:0000259" key="7">
    <source>
        <dbReference type="Pfam" id="PF24601"/>
    </source>
</evidence>
<feature type="compositionally biased region" description="Low complexity" evidence="4">
    <location>
        <begin position="1904"/>
        <end position="1915"/>
    </location>
</feature>